<gene>
    <name evidence="1" type="ORF">HM1_0183</name>
</gene>
<dbReference type="KEGG" id="hmo:HM1_0183"/>
<dbReference type="OrthoDB" id="1753036at2"/>
<dbReference type="Proteomes" id="UP000008550">
    <property type="component" value="Chromosome"/>
</dbReference>
<accession>B0TDT9</accession>
<dbReference type="EMBL" id="CP000930">
    <property type="protein sequence ID" value="ABZ82802.1"/>
    <property type="molecule type" value="Genomic_DNA"/>
</dbReference>
<keyword evidence="2" id="KW-1185">Reference proteome</keyword>
<reference evidence="1 2" key="1">
    <citation type="journal article" date="2008" name="J. Bacteriol.">
        <title>The genome of Heliobacterium modesticaldum, a phototrophic representative of the Firmicutes containing the simplest photosynthetic apparatus.</title>
        <authorList>
            <person name="Sattley W.M."/>
            <person name="Madigan M.T."/>
            <person name="Swingley W.D."/>
            <person name="Cheung P.C."/>
            <person name="Clocksin K.M."/>
            <person name="Conrad A.L."/>
            <person name="Dejesa L.C."/>
            <person name="Honchak B.M."/>
            <person name="Jung D.O."/>
            <person name="Karbach L.E."/>
            <person name="Kurdoglu A."/>
            <person name="Lahiri S."/>
            <person name="Mastrian S.D."/>
            <person name="Page L.E."/>
            <person name="Taylor H.L."/>
            <person name="Wang Z.T."/>
            <person name="Raymond J."/>
            <person name="Chen M."/>
            <person name="Blankenship R.E."/>
            <person name="Touchman J.W."/>
        </authorList>
    </citation>
    <scope>NUCLEOTIDE SEQUENCE [LARGE SCALE GENOMIC DNA]</scope>
    <source>
        <strain evidence="2">ATCC 51547 / Ice1</strain>
    </source>
</reference>
<dbReference type="InterPro" id="IPR013382">
    <property type="entry name" value="CRISPR-assoc_prot_Cse2"/>
</dbReference>
<dbReference type="Pfam" id="PF09485">
    <property type="entry name" value="CRISPR_Cse2"/>
    <property type="match status" value="1"/>
</dbReference>
<dbReference type="eggNOG" id="ENOG5033NWJ">
    <property type="taxonomic scope" value="Bacteria"/>
</dbReference>
<dbReference type="Gene3D" id="1.10.520.40">
    <property type="entry name" value="CRISPR-associated protein Cse2"/>
    <property type="match status" value="1"/>
</dbReference>
<proteinExistence type="predicted"/>
<evidence type="ECO:0000313" key="2">
    <source>
        <dbReference type="Proteomes" id="UP000008550"/>
    </source>
</evidence>
<dbReference type="NCBIfam" id="TIGR02548">
    <property type="entry name" value="casB_cse2"/>
    <property type="match status" value="1"/>
</dbReference>
<dbReference type="RefSeq" id="WP_012281749.1">
    <property type="nucleotide sequence ID" value="NC_010337.2"/>
</dbReference>
<sequence>MNDANRGDAIRNKAEDFIQRVKSLTPGERALLKRNAGCRLSESRGALPLFYRLCPRSIPEWEEDIWFLIACLCCLDRSEKEAEERSFARSLLDFLGKDGFEADGANGWQRKVTKLLDASQEELFYRLPQVVKRLVDNRVPIDWAGLLTDLRIWHWKSRIVQKRWAREFFGSKSNGTGEEQENDGGDN</sequence>
<name>B0TDT9_HELMI</name>
<dbReference type="HOGENOM" id="CLU_081588_3_0_9"/>
<protein>
    <submittedName>
        <fullName evidence="1">Crispr-associated protein, ct1973 family, putative</fullName>
    </submittedName>
</protein>
<dbReference type="InterPro" id="IPR038287">
    <property type="entry name" value="Cse2_sf"/>
</dbReference>
<dbReference type="STRING" id="498761.HM1_0183"/>
<organism evidence="1 2">
    <name type="scientific">Heliobacterium modesticaldum (strain ATCC 51547 / Ice1)</name>
    <dbReference type="NCBI Taxonomy" id="498761"/>
    <lineage>
        <taxon>Bacteria</taxon>
        <taxon>Bacillati</taxon>
        <taxon>Bacillota</taxon>
        <taxon>Clostridia</taxon>
        <taxon>Eubacteriales</taxon>
        <taxon>Heliobacteriaceae</taxon>
        <taxon>Heliomicrobium</taxon>
    </lineage>
</organism>
<dbReference type="AlphaFoldDB" id="B0TDT9"/>
<evidence type="ECO:0000313" key="1">
    <source>
        <dbReference type="EMBL" id="ABZ82802.1"/>
    </source>
</evidence>